<dbReference type="PANTHER" id="PTHR11062:SF281">
    <property type="entry name" value="EXOSTOSIN-LIKE 2"/>
    <property type="match status" value="1"/>
</dbReference>
<keyword evidence="2" id="KW-1133">Transmembrane helix</keyword>
<keyword evidence="4" id="KW-0328">Glycosyltransferase</keyword>
<proteinExistence type="inferred from homology"/>
<comment type="similarity">
    <text evidence="1">Belongs to the glycosyltransferase 47 family.</text>
</comment>
<dbReference type="GO" id="GO:0016757">
    <property type="term" value="F:glycosyltransferase activity"/>
    <property type="evidence" value="ECO:0007669"/>
    <property type="project" value="UniProtKB-KW"/>
</dbReference>
<keyword evidence="2" id="KW-0812">Transmembrane</keyword>
<gene>
    <name evidence="4" type="ORF">MCOR_9295</name>
</gene>
<keyword evidence="2" id="KW-0472">Membrane</keyword>
<dbReference type="GO" id="GO:0015012">
    <property type="term" value="P:heparan sulfate proteoglycan biosynthetic process"/>
    <property type="evidence" value="ECO:0007669"/>
    <property type="project" value="UniProtKB-ARBA"/>
</dbReference>
<dbReference type="EMBL" id="CACVKT020001700">
    <property type="protein sequence ID" value="CAC5370466.1"/>
    <property type="molecule type" value="Genomic_DNA"/>
</dbReference>
<evidence type="ECO:0000256" key="1">
    <source>
        <dbReference type="ARBA" id="ARBA00010271"/>
    </source>
</evidence>
<dbReference type="Proteomes" id="UP000507470">
    <property type="component" value="Unassembled WGS sequence"/>
</dbReference>
<evidence type="ECO:0000313" key="4">
    <source>
        <dbReference type="EMBL" id="CAC5370466.1"/>
    </source>
</evidence>
<dbReference type="AlphaFoldDB" id="A0A6J8ALY7"/>
<keyword evidence="4" id="KW-0808">Transferase</keyword>
<evidence type="ECO:0000259" key="3">
    <source>
        <dbReference type="Pfam" id="PF03016"/>
    </source>
</evidence>
<name>A0A6J8ALY7_MYTCO</name>
<dbReference type="Pfam" id="PF03016">
    <property type="entry name" value="Exostosin_GT47"/>
    <property type="match status" value="1"/>
</dbReference>
<dbReference type="OrthoDB" id="1924787at2759"/>
<feature type="domain" description="Exostosin GT47" evidence="3">
    <location>
        <begin position="65"/>
        <end position="390"/>
    </location>
</feature>
<protein>
    <submittedName>
        <fullName evidence="4">MUR3</fullName>
        <ecNumber evidence="4">2.4.1.-</ecNumber>
    </submittedName>
</protein>
<dbReference type="EC" id="2.4.1.-" evidence="4"/>
<feature type="transmembrane region" description="Helical" evidence="2">
    <location>
        <begin position="6"/>
        <end position="26"/>
    </location>
</feature>
<organism evidence="4 5">
    <name type="scientific">Mytilus coruscus</name>
    <name type="common">Sea mussel</name>
    <dbReference type="NCBI Taxonomy" id="42192"/>
    <lineage>
        <taxon>Eukaryota</taxon>
        <taxon>Metazoa</taxon>
        <taxon>Spiralia</taxon>
        <taxon>Lophotrochozoa</taxon>
        <taxon>Mollusca</taxon>
        <taxon>Bivalvia</taxon>
        <taxon>Autobranchia</taxon>
        <taxon>Pteriomorphia</taxon>
        <taxon>Mytilida</taxon>
        <taxon>Mytiloidea</taxon>
        <taxon>Mytilidae</taxon>
        <taxon>Mytilinae</taxon>
        <taxon>Mytilus</taxon>
    </lineage>
</organism>
<dbReference type="InterPro" id="IPR004263">
    <property type="entry name" value="Exostosin"/>
</dbReference>
<sequence length="456" mass="53764">MRQAKYYTLKTLAVISVGLLMVKILIPGMRSALDNKVIGNQIEPNLKNNSPKEIQESERSNENINKQFKFFIYDLPSTLNKDIITCVIRKLGHCYDLLSYGYGTEMFRTGKNQDVSVRNTNQFSLEVIMHNKLLHNRLRTMNMFEADMFYIPAYLGLMFFCNRNENEIRDRIQILKRFLAKSDFFLRGLPHFSSTAKIEREMNFYLKEGFTKNITFLGIEKQRSLNEKTQLIVVPYPSYLHHDTRGQSFFTTELSERDIFILLPVGQRRSNPHRAKLMDQFGITTKMSYSEFKSYKWSKSSDMVLFYTNECDAKAIKNTIPWMLKSVFCLQPPGDSPTRKSFYDAILSGCIPVILTEDHYNPYPFQRFFKYNNFSVLIPLKNVTSENQNIYTILRRIKKSEIERLHHNIRQVARFYQYSFIERGKFNESDALHPIFAELSYIYNLNYSTEFISIKR</sequence>
<dbReference type="InterPro" id="IPR040911">
    <property type="entry name" value="Exostosin_GT47"/>
</dbReference>
<dbReference type="PANTHER" id="PTHR11062">
    <property type="entry name" value="EXOSTOSIN HEPARAN SULFATE GLYCOSYLTRANSFERASE -RELATED"/>
    <property type="match status" value="1"/>
</dbReference>
<keyword evidence="5" id="KW-1185">Reference proteome</keyword>
<evidence type="ECO:0000313" key="5">
    <source>
        <dbReference type="Proteomes" id="UP000507470"/>
    </source>
</evidence>
<reference evidence="4 5" key="1">
    <citation type="submission" date="2020-06" db="EMBL/GenBank/DDBJ databases">
        <authorList>
            <person name="Li R."/>
            <person name="Bekaert M."/>
        </authorList>
    </citation>
    <scope>NUCLEOTIDE SEQUENCE [LARGE SCALE GENOMIC DNA]</scope>
    <source>
        <strain evidence="5">wild</strain>
    </source>
</reference>
<evidence type="ECO:0000256" key="2">
    <source>
        <dbReference type="SAM" id="Phobius"/>
    </source>
</evidence>
<accession>A0A6J8ALY7</accession>